<organism evidence="1 2">
    <name type="scientific">Colletotrichum melonis</name>
    <dbReference type="NCBI Taxonomy" id="1209925"/>
    <lineage>
        <taxon>Eukaryota</taxon>
        <taxon>Fungi</taxon>
        <taxon>Dikarya</taxon>
        <taxon>Ascomycota</taxon>
        <taxon>Pezizomycotina</taxon>
        <taxon>Sordariomycetes</taxon>
        <taxon>Hypocreomycetidae</taxon>
        <taxon>Glomerellales</taxon>
        <taxon>Glomerellaceae</taxon>
        <taxon>Colletotrichum</taxon>
        <taxon>Colletotrichum acutatum species complex</taxon>
    </lineage>
</organism>
<dbReference type="Proteomes" id="UP001239795">
    <property type="component" value="Unassembled WGS sequence"/>
</dbReference>
<feature type="non-terminal residue" evidence="1">
    <location>
        <position position="1"/>
    </location>
</feature>
<comment type="caution">
    <text evidence="1">The sequence shown here is derived from an EMBL/GenBank/DDBJ whole genome shotgun (WGS) entry which is preliminary data.</text>
</comment>
<reference evidence="1 2" key="1">
    <citation type="submission" date="2016-10" db="EMBL/GenBank/DDBJ databases">
        <title>The genome sequence of Colletotrichum fioriniae PJ7.</title>
        <authorList>
            <person name="Baroncelli R."/>
        </authorList>
    </citation>
    <scope>NUCLEOTIDE SEQUENCE [LARGE SCALE GENOMIC DNA]</scope>
    <source>
        <strain evidence="1">Col 31</strain>
    </source>
</reference>
<protein>
    <submittedName>
        <fullName evidence="1">Uncharacterized protein</fullName>
    </submittedName>
</protein>
<evidence type="ECO:0000313" key="1">
    <source>
        <dbReference type="EMBL" id="KAK1446100.1"/>
    </source>
</evidence>
<proteinExistence type="predicted"/>
<sequence>GIYLLSTTVGSVILTSENLRVGAAIGNGLPGHTQWVGQPAPKVLISEHLFVQFSLEDCEEAYSSRQAAPSRMSCLAGPGSQRPASSAVTVGHRYPSCETHCGLYTDQAGTRGFVRNQGSFVAHKRLEIVVMGRD</sequence>
<evidence type="ECO:0000313" key="2">
    <source>
        <dbReference type="Proteomes" id="UP001239795"/>
    </source>
</evidence>
<name>A0AAI9TWU8_9PEZI</name>
<dbReference type="EMBL" id="MLGG01000090">
    <property type="protein sequence ID" value="KAK1446100.1"/>
    <property type="molecule type" value="Genomic_DNA"/>
</dbReference>
<gene>
    <name evidence="1" type="ORF">CMEL01_10343</name>
</gene>
<keyword evidence="2" id="KW-1185">Reference proteome</keyword>
<dbReference type="AlphaFoldDB" id="A0AAI9TWU8"/>
<accession>A0AAI9TWU8</accession>